<organism evidence="1 2">
    <name type="scientific">Symbiodinium pilosum</name>
    <name type="common">Dinoflagellate</name>
    <dbReference type="NCBI Taxonomy" id="2952"/>
    <lineage>
        <taxon>Eukaryota</taxon>
        <taxon>Sar</taxon>
        <taxon>Alveolata</taxon>
        <taxon>Dinophyceae</taxon>
        <taxon>Suessiales</taxon>
        <taxon>Symbiodiniaceae</taxon>
        <taxon>Symbiodinium</taxon>
    </lineage>
</organism>
<keyword evidence="2" id="KW-1185">Reference proteome</keyword>
<accession>A0A812MKB3</accession>
<proteinExistence type="predicted"/>
<dbReference type="EMBL" id="CAJNIZ010008392">
    <property type="protein sequence ID" value="CAE7266807.1"/>
    <property type="molecule type" value="Genomic_DNA"/>
</dbReference>
<dbReference type="OrthoDB" id="10392958at2759"/>
<gene>
    <name evidence="1" type="ORF">SPIL2461_LOCUS5775</name>
</gene>
<evidence type="ECO:0000313" key="1">
    <source>
        <dbReference type="EMBL" id="CAE7266807.1"/>
    </source>
</evidence>
<dbReference type="Proteomes" id="UP000649617">
    <property type="component" value="Unassembled WGS sequence"/>
</dbReference>
<reference evidence="1" key="1">
    <citation type="submission" date="2021-02" db="EMBL/GenBank/DDBJ databases">
        <authorList>
            <person name="Dougan E. K."/>
            <person name="Rhodes N."/>
            <person name="Thang M."/>
            <person name="Chan C."/>
        </authorList>
    </citation>
    <scope>NUCLEOTIDE SEQUENCE</scope>
</reference>
<name>A0A812MKB3_SYMPI</name>
<sequence>MHVWPTHPADRRAARHLQRLPRDAVVALPLLCRDLIRAFVGDQSGVGVTASGLRLRVNHVRVQDISRGLFHEFQKAADKGLTSYYLNQNIKLISFWRPWMLEPDGPTWIRNCLETRGFKTDICKVYHTAYAGVQGCSFFELKVGW</sequence>
<evidence type="ECO:0000313" key="2">
    <source>
        <dbReference type="Proteomes" id="UP000649617"/>
    </source>
</evidence>
<comment type="caution">
    <text evidence="1">The sequence shown here is derived from an EMBL/GenBank/DDBJ whole genome shotgun (WGS) entry which is preliminary data.</text>
</comment>
<dbReference type="AlphaFoldDB" id="A0A812MKB3"/>
<protein>
    <submittedName>
        <fullName evidence="1">Uncharacterized protein</fullName>
    </submittedName>
</protein>